<dbReference type="EMBL" id="JASNWA010000003">
    <property type="protein sequence ID" value="KAK3178765.1"/>
    <property type="molecule type" value="Genomic_DNA"/>
</dbReference>
<keyword evidence="2" id="KW-1185">Reference proteome</keyword>
<dbReference type="AlphaFoldDB" id="A0AAE0DQ85"/>
<gene>
    <name evidence="1" type="ORF">OEA41_000902</name>
</gene>
<proteinExistence type="predicted"/>
<reference evidence="1" key="1">
    <citation type="submission" date="2022-11" db="EMBL/GenBank/DDBJ databases">
        <title>Chromosomal genome sequence assembly and mating type (MAT) locus characterization of the leprose asexual lichenized fungus Lepraria neglecta (Nyl.) Erichsen.</title>
        <authorList>
            <person name="Allen J.L."/>
            <person name="Pfeffer B."/>
        </authorList>
    </citation>
    <scope>NUCLEOTIDE SEQUENCE</scope>
    <source>
        <strain evidence="1">Allen 5258</strain>
    </source>
</reference>
<protein>
    <recommendedName>
        <fullName evidence="3">NACHT domain-containing protein</fullName>
    </recommendedName>
</protein>
<accession>A0AAE0DQ85</accession>
<comment type="caution">
    <text evidence="1">The sequence shown here is derived from an EMBL/GenBank/DDBJ whole genome shotgun (WGS) entry which is preliminary data.</text>
</comment>
<dbReference type="Proteomes" id="UP001276659">
    <property type="component" value="Unassembled WGS sequence"/>
</dbReference>
<name>A0AAE0DQ85_9LECA</name>
<evidence type="ECO:0008006" key="3">
    <source>
        <dbReference type="Google" id="ProtNLM"/>
    </source>
</evidence>
<evidence type="ECO:0000313" key="1">
    <source>
        <dbReference type="EMBL" id="KAK3178765.1"/>
    </source>
</evidence>
<sequence>MFIGLSRSNADERCFWHRKTELSLLIIEKLEPHQFVLWLRANEWEALEDDFWKSALYLKGELLRFDTAQASSRELGPPRLHISDNDATPLTTTLEIWMKSTRDESSRILVILDGLDGLDVDHHRTMSRMFAANTLDLIHTARDPLMAEKDMIWEARDFEVPSLQGEHVAGLLQDCIEDSRRRRNQRKIDSTVQAVSGTDRKIAGEVVKHLHYLL</sequence>
<organism evidence="1 2">
    <name type="scientific">Lepraria neglecta</name>
    <dbReference type="NCBI Taxonomy" id="209136"/>
    <lineage>
        <taxon>Eukaryota</taxon>
        <taxon>Fungi</taxon>
        <taxon>Dikarya</taxon>
        <taxon>Ascomycota</taxon>
        <taxon>Pezizomycotina</taxon>
        <taxon>Lecanoromycetes</taxon>
        <taxon>OSLEUM clade</taxon>
        <taxon>Lecanoromycetidae</taxon>
        <taxon>Lecanorales</taxon>
        <taxon>Lecanorineae</taxon>
        <taxon>Stereocaulaceae</taxon>
        <taxon>Lepraria</taxon>
    </lineage>
</organism>
<evidence type="ECO:0000313" key="2">
    <source>
        <dbReference type="Proteomes" id="UP001276659"/>
    </source>
</evidence>